<dbReference type="EMBL" id="JARPUR010000001">
    <property type="protein sequence ID" value="KAK4886277.1"/>
    <property type="molecule type" value="Genomic_DNA"/>
</dbReference>
<dbReference type="PANTHER" id="PTHR21024:SF0">
    <property type="entry name" value="ELECTRON TRANSFER FLAVOPROTEIN REGULATORY FACTOR 1"/>
    <property type="match status" value="1"/>
</dbReference>
<dbReference type="InterPro" id="IPR008011">
    <property type="entry name" value="Complex1_LYR_dom"/>
</dbReference>
<dbReference type="Proteomes" id="UP001353858">
    <property type="component" value="Unassembled WGS sequence"/>
</dbReference>
<protein>
    <recommendedName>
        <fullName evidence="2">Complex 1 LYR protein domain-containing protein</fullName>
    </recommendedName>
</protein>
<reference evidence="4" key="1">
    <citation type="submission" date="2023-01" db="EMBL/GenBank/DDBJ databases">
        <title>Key to firefly adult light organ development and bioluminescence: homeobox transcription factors regulate luciferase expression and transportation to peroxisome.</title>
        <authorList>
            <person name="Fu X."/>
        </authorList>
    </citation>
    <scope>NUCLEOTIDE SEQUENCE [LARGE SCALE GENOMIC DNA]</scope>
</reference>
<keyword evidence="4" id="KW-1185">Reference proteome</keyword>
<dbReference type="AlphaFoldDB" id="A0AAN7SK79"/>
<dbReference type="InterPro" id="IPR052000">
    <property type="entry name" value="ETFRF1"/>
</dbReference>
<sequence>MKLSSCLKTGLCNSPGTSLYFHNIYQVQYNQPINFGLLTMSQRQQVVTLYKTLLHLGKDWPAGYELFRTKLHKAFIKNKDVTDPEKIQKLITHGEYIVKEIEALYMLKKYRTLKRRYYQ</sequence>
<proteinExistence type="inferred from homology"/>
<dbReference type="Pfam" id="PF05347">
    <property type="entry name" value="Complex1_LYR"/>
    <property type="match status" value="1"/>
</dbReference>
<accession>A0AAN7SK79</accession>
<dbReference type="CDD" id="cd20265">
    <property type="entry name" value="Complex1_LYR_ETFRF1_LYRM5"/>
    <property type="match status" value="1"/>
</dbReference>
<dbReference type="GO" id="GO:0005739">
    <property type="term" value="C:mitochondrion"/>
    <property type="evidence" value="ECO:0007669"/>
    <property type="project" value="TreeGrafter"/>
</dbReference>
<dbReference type="PANTHER" id="PTHR21024">
    <property type="entry name" value="GROWTH HORMONE-INDUCIBLE SOLUBLE PROTEIN-RELATED"/>
    <property type="match status" value="1"/>
</dbReference>
<comment type="caution">
    <text evidence="3">The sequence shown here is derived from an EMBL/GenBank/DDBJ whole genome shotgun (WGS) entry which is preliminary data.</text>
</comment>
<dbReference type="GO" id="GO:0022904">
    <property type="term" value="P:respiratory electron transport chain"/>
    <property type="evidence" value="ECO:0007669"/>
    <property type="project" value="TreeGrafter"/>
</dbReference>
<gene>
    <name evidence="3" type="ORF">RN001_002548</name>
</gene>
<evidence type="ECO:0000256" key="1">
    <source>
        <dbReference type="ARBA" id="ARBA00009508"/>
    </source>
</evidence>
<evidence type="ECO:0000313" key="4">
    <source>
        <dbReference type="Proteomes" id="UP001353858"/>
    </source>
</evidence>
<dbReference type="GO" id="GO:0090324">
    <property type="term" value="P:negative regulation of oxidative phosphorylation"/>
    <property type="evidence" value="ECO:0007669"/>
    <property type="project" value="InterPro"/>
</dbReference>
<name>A0AAN7SK79_9COLE</name>
<organism evidence="3 4">
    <name type="scientific">Aquatica leii</name>
    <dbReference type="NCBI Taxonomy" id="1421715"/>
    <lineage>
        <taxon>Eukaryota</taxon>
        <taxon>Metazoa</taxon>
        <taxon>Ecdysozoa</taxon>
        <taxon>Arthropoda</taxon>
        <taxon>Hexapoda</taxon>
        <taxon>Insecta</taxon>
        <taxon>Pterygota</taxon>
        <taxon>Neoptera</taxon>
        <taxon>Endopterygota</taxon>
        <taxon>Coleoptera</taxon>
        <taxon>Polyphaga</taxon>
        <taxon>Elateriformia</taxon>
        <taxon>Elateroidea</taxon>
        <taxon>Lampyridae</taxon>
        <taxon>Luciolinae</taxon>
        <taxon>Aquatica</taxon>
    </lineage>
</organism>
<feature type="domain" description="Complex 1 LYR protein" evidence="2">
    <location>
        <begin position="44"/>
        <end position="95"/>
    </location>
</feature>
<dbReference type="InterPro" id="IPR045296">
    <property type="entry name" value="Complex1_LYR_ETFRF1_LYRM5"/>
</dbReference>
<evidence type="ECO:0000259" key="2">
    <source>
        <dbReference type="Pfam" id="PF05347"/>
    </source>
</evidence>
<comment type="similarity">
    <text evidence="1">Belongs to the complex I LYR family.</text>
</comment>
<evidence type="ECO:0000313" key="3">
    <source>
        <dbReference type="EMBL" id="KAK4886277.1"/>
    </source>
</evidence>